<proteinExistence type="predicted"/>
<accession>A0A1T5E5Q0</accession>
<dbReference type="SUPFAM" id="SSF55729">
    <property type="entry name" value="Acyl-CoA N-acyltransferases (Nat)"/>
    <property type="match status" value="1"/>
</dbReference>
<dbReference type="Gene3D" id="3.40.630.30">
    <property type="match status" value="1"/>
</dbReference>
<feature type="domain" description="N-acetyltransferase" evidence="2">
    <location>
        <begin position="30"/>
        <end position="176"/>
    </location>
</feature>
<keyword evidence="3" id="KW-0808">Transferase</keyword>
<feature type="region of interest" description="Disordered" evidence="1">
    <location>
        <begin position="197"/>
        <end position="231"/>
    </location>
</feature>
<evidence type="ECO:0000256" key="1">
    <source>
        <dbReference type="SAM" id="MobiDB-lite"/>
    </source>
</evidence>
<dbReference type="InterPro" id="IPR051531">
    <property type="entry name" value="N-acetyltransferase"/>
</dbReference>
<protein>
    <submittedName>
        <fullName evidence="3">Protein N-acetyltransferase, RimJ/RimL family</fullName>
    </submittedName>
</protein>
<dbReference type="EMBL" id="FUYX01000005">
    <property type="protein sequence ID" value="SKB79179.1"/>
    <property type="molecule type" value="Genomic_DNA"/>
</dbReference>
<evidence type="ECO:0000313" key="3">
    <source>
        <dbReference type="EMBL" id="SKB79179.1"/>
    </source>
</evidence>
<dbReference type="AlphaFoldDB" id="A0A1T5E5Q0"/>
<dbReference type="InterPro" id="IPR016181">
    <property type="entry name" value="Acyl_CoA_acyltransferase"/>
</dbReference>
<reference evidence="3 4" key="1">
    <citation type="submission" date="2017-02" db="EMBL/GenBank/DDBJ databases">
        <authorList>
            <person name="Peterson S.W."/>
        </authorList>
    </citation>
    <scope>NUCLEOTIDE SEQUENCE [LARGE SCALE GENOMIC DNA]</scope>
    <source>
        <strain evidence="3 4">DSM 9653</strain>
    </source>
</reference>
<dbReference type="GO" id="GO:0016747">
    <property type="term" value="F:acyltransferase activity, transferring groups other than amino-acyl groups"/>
    <property type="evidence" value="ECO:0007669"/>
    <property type="project" value="InterPro"/>
</dbReference>
<dbReference type="RefSeq" id="WP_079591500.1">
    <property type="nucleotide sequence ID" value="NZ_FUYX01000005.1"/>
</dbReference>
<sequence>MFPELTRDDVFRLETRRLWLRWPRMADAAAILRQAGEKAVAEMTASIPHPYPPEAVEPFIFAMRKGNALGDHLALAITPRSKPNELIGMISAHRQAADAPSVGYWLGTPHWGKGYATEAMQGLIDSLFSLVDIPAIETNVRVINPASRRVLEKSGFRSEGSFLRSLPARGGLFPCEQFRLDRSTWAALKSWSASGWAHAPELEPEPEPARGAPSLTMPPRRQQEQGEPCPA</sequence>
<evidence type="ECO:0000259" key="2">
    <source>
        <dbReference type="PROSITE" id="PS51186"/>
    </source>
</evidence>
<dbReference type="Pfam" id="PF13302">
    <property type="entry name" value="Acetyltransf_3"/>
    <property type="match status" value="1"/>
</dbReference>
<organism evidence="3 4">
    <name type="scientific">Bosea thiooxidans</name>
    <dbReference type="NCBI Taxonomy" id="53254"/>
    <lineage>
        <taxon>Bacteria</taxon>
        <taxon>Pseudomonadati</taxon>
        <taxon>Pseudomonadota</taxon>
        <taxon>Alphaproteobacteria</taxon>
        <taxon>Hyphomicrobiales</taxon>
        <taxon>Boseaceae</taxon>
        <taxon>Bosea</taxon>
    </lineage>
</organism>
<dbReference type="OrthoDB" id="9804153at2"/>
<dbReference type="PANTHER" id="PTHR43792">
    <property type="entry name" value="GNAT FAMILY, PUTATIVE (AFU_ORTHOLOGUE AFUA_3G00765)-RELATED-RELATED"/>
    <property type="match status" value="1"/>
</dbReference>
<gene>
    <name evidence="3" type="ORF">SAMN05660750_02377</name>
</gene>
<name>A0A1T5E5Q0_9HYPH</name>
<dbReference type="Proteomes" id="UP000190130">
    <property type="component" value="Unassembled WGS sequence"/>
</dbReference>
<evidence type="ECO:0000313" key="4">
    <source>
        <dbReference type="Proteomes" id="UP000190130"/>
    </source>
</evidence>
<dbReference type="PROSITE" id="PS51186">
    <property type="entry name" value="GNAT"/>
    <property type="match status" value="1"/>
</dbReference>
<dbReference type="InterPro" id="IPR000182">
    <property type="entry name" value="GNAT_dom"/>
</dbReference>